<evidence type="ECO:0000313" key="1">
    <source>
        <dbReference type="EMBL" id="RJY08008.1"/>
    </source>
</evidence>
<accession>A0A419RQC7</accession>
<organism evidence="1 2">
    <name type="scientific">Aurantiacibacter aquimixticola</name>
    <dbReference type="NCBI Taxonomy" id="1958945"/>
    <lineage>
        <taxon>Bacteria</taxon>
        <taxon>Pseudomonadati</taxon>
        <taxon>Pseudomonadota</taxon>
        <taxon>Alphaproteobacteria</taxon>
        <taxon>Sphingomonadales</taxon>
        <taxon>Erythrobacteraceae</taxon>
        <taxon>Aurantiacibacter</taxon>
    </lineage>
</organism>
<protein>
    <submittedName>
        <fullName evidence="1">MoaD/ThiS family protein</fullName>
    </submittedName>
</protein>
<name>A0A419RQC7_9SPHN</name>
<dbReference type="InterPro" id="IPR016155">
    <property type="entry name" value="Mopterin_synth/thiamin_S_b"/>
</dbReference>
<proteinExistence type="predicted"/>
<sequence length="80" mass="8190">MAVRVILLGKLADLADDPGMTLDAPVDWRRLLDALGPELADAARQDTVRVAVDGDVLGDKTALDAGEGAEVALLPPVSGG</sequence>
<dbReference type="AlphaFoldDB" id="A0A419RQC7"/>
<gene>
    <name evidence="1" type="ORF">D6201_00350</name>
</gene>
<dbReference type="EMBL" id="RAHX01000001">
    <property type="protein sequence ID" value="RJY08008.1"/>
    <property type="molecule type" value="Genomic_DNA"/>
</dbReference>
<comment type="caution">
    <text evidence="1">The sequence shown here is derived from an EMBL/GenBank/DDBJ whole genome shotgun (WGS) entry which is preliminary data.</text>
</comment>
<dbReference type="OrthoDB" id="9800712at2"/>
<dbReference type="SUPFAM" id="SSF54285">
    <property type="entry name" value="MoaD/ThiS"/>
    <property type="match status" value="1"/>
</dbReference>
<dbReference type="InterPro" id="IPR003749">
    <property type="entry name" value="ThiS/MoaD-like"/>
</dbReference>
<reference evidence="1 2" key="1">
    <citation type="journal article" date="2017" name="Int. J. Syst. Evol. Microbiol.">
        <title>Erythrobacter aquimixticola sp. nov., isolated from the junction between the ocean and a freshwater spring.</title>
        <authorList>
            <person name="Park S."/>
            <person name="Jung Y.T."/>
            <person name="Choi S.J."/>
            <person name="Yoon J.H."/>
        </authorList>
    </citation>
    <scope>NUCLEOTIDE SEQUENCE [LARGE SCALE GENOMIC DNA]</scope>
    <source>
        <strain evidence="1 2">JSSK-14</strain>
    </source>
</reference>
<keyword evidence="2" id="KW-1185">Reference proteome</keyword>
<dbReference type="RefSeq" id="WP_120046898.1">
    <property type="nucleotide sequence ID" value="NZ_RAHX01000001.1"/>
</dbReference>
<dbReference type="Pfam" id="PF02597">
    <property type="entry name" value="ThiS"/>
    <property type="match status" value="1"/>
</dbReference>
<dbReference type="Gene3D" id="3.10.20.30">
    <property type="match status" value="1"/>
</dbReference>
<evidence type="ECO:0000313" key="2">
    <source>
        <dbReference type="Proteomes" id="UP000285232"/>
    </source>
</evidence>
<dbReference type="InterPro" id="IPR012675">
    <property type="entry name" value="Beta-grasp_dom_sf"/>
</dbReference>
<dbReference type="Proteomes" id="UP000285232">
    <property type="component" value="Unassembled WGS sequence"/>
</dbReference>